<keyword evidence="5 7" id="KW-0119">Carbohydrate metabolism</keyword>
<feature type="binding site" evidence="10">
    <location>
        <position position="22"/>
    </location>
    <ligand>
        <name>Mg(2+)</name>
        <dbReference type="ChEBI" id="CHEBI:18420"/>
    </ligand>
</feature>
<gene>
    <name evidence="11" type="ORF">CLV57_1862</name>
</gene>
<organism evidence="11 12">
    <name type="scientific">Mucilaginibacter auburnensis</name>
    <dbReference type="NCBI Taxonomy" id="1457233"/>
    <lineage>
        <taxon>Bacteria</taxon>
        <taxon>Pseudomonadati</taxon>
        <taxon>Bacteroidota</taxon>
        <taxon>Sphingobacteriia</taxon>
        <taxon>Sphingobacteriales</taxon>
        <taxon>Sphingobacteriaceae</taxon>
        <taxon>Mucilaginibacter</taxon>
    </lineage>
</organism>
<comment type="cofactor">
    <cofactor evidence="10">
        <name>Zn(2+)</name>
        <dbReference type="ChEBI" id="CHEBI:29105"/>
    </cofactor>
</comment>
<evidence type="ECO:0000256" key="9">
    <source>
        <dbReference type="PIRSR" id="PIRSR004682-3"/>
    </source>
</evidence>
<feature type="active site" description="Nucleophile" evidence="8">
    <location>
        <position position="20"/>
    </location>
</feature>
<evidence type="ECO:0000256" key="3">
    <source>
        <dbReference type="ARBA" id="ARBA00022723"/>
    </source>
</evidence>
<dbReference type="Pfam" id="PF13242">
    <property type="entry name" value="Hydrolase_like"/>
    <property type="match status" value="1"/>
</dbReference>
<dbReference type="InterPro" id="IPR004446">
    <property type="entry name" value="Heptose_bisP_phosphatase"/>
</dbReference>
<dbReference type="InterPro" id="IPR006543">
    <property type="entry name" value="Histidinol-phos"/>
</dbReference>
<keyword evidence="10" id="KW-0460">Magnesium</keyword>
<dbReference type="EC" id="3.1.3.-" evidence="7"/>
<feature type="active site" description="Proton donor" evidence="8">
    <location>
        <position position="22"/>
    </location>
</feature>
<keyword evidence="10" id="KW-0862">Zinc</keyword>
<name>A0A2H9VVJ0_9SPHI</name>
<evidence type="ECO:0000256" key="5">
    <source>
        <dbReference type="ARBA" id="ARBA00023277"/>
    </source>
</evidence>
<dbReference type="GO" id="GO:0016791">
    <property type="term" value="F:phosphatase activity"/>
    <property type="evidence" value="ECO:0007669"/>
    <property type="project" value="InterPro"/>
</dbReference>
<feature type="site" description="Contributes to substrate recognition" evidence="9">
    <location>
        <position position="114"/>
    </location>
</feature>
<dbReference type="PANTHER" id="PTHR42891">
    <property type="entry name" value="D-GLYCERO-BETA-D-MANNO-HEPTOSE-1,7-BISPHOSPHATE 7-PHOSPHATASE"/>
    <property type="match status" value="1"/>
</dbReference>
<dbReference type="GO" id="GO:0046872">
    <property type="term" value="F:metal ion binding"/>
    <property type="evidence" value="ECO:0007669"/>
    <property type="project" value="UniProtKB-KW"/>
</dbReference>
<dbReference type="AlphaFoldDB" id="A0A2H9VVJ0"/>
<keyword evidence="2 7" id="KW-0963">Cytoplasm</keyword>
<evidence type="ECO:0000313" key="11">
    <source>
        <dbReference type="EMBL" id="PJJ84840.1"/>
    </source>
</evidence>
<dbReference type="EMBL" id="PGFJ01000001">
    <property type="protein sequence ID" value="PJJ84840.1"/>
    <property type="molecule type" value="Genomic_DNA"/>
</dbReference>
<dbReference type="GO" id="GO:0005975">
    <property type="term" value="P:carbohydrate metabolic process"/>
    <property type="evidence" value="ECO:0007669"/>
    <property type="project" value="InterPro"/>
</dbReference>
<comment type="cofactor">
    <cofactor evidence="10">
        <name>Mg(2+)</name>
        <dbReference type="ChEBI" id="CHEBI:18420"/>
    </cofactor>
</comment>
<evidence type="ECO:0000256" key="10">
    <source>
        <dbReference type="PIRSR" id="PIRSR004682-4"/>
    </source>
</evidence>
<accession>A0A2H9VVJ0</accession>
<dbReference type="GO" id="GO:0005737">
    <property type="term" value="C:cytoplasm"/>
    <property type="evidence" value="ECO:0007669"/>
    <property type="project" value="UniProtKB-SubCell"/>
</dbReference>
<evidence type="ECO:0000256" key="7">
    <source>
        <dbReference type="PIRNR" id="PIRNR004682"/>
    </source>
</evidence>
<keyword evidence="3 10" id="KW-0479">Metal-binding</keyword>
<evidence type="ECO:0000256" key="6">
    <source>
        <dbReference type="ARBA" id="ARBA00031828"/>
    </source>
</evidence>
<keyword evidence="12" id="KW-1185">Reference proteome</keyword>
<feature type="site" description="Stabilizes the phosphoryl group" evidence="9">
    <location>
        <position position="62"/>
    </location>
</feature>
<keyword evidence="4 7" id="KW-0378">Hydrolase</keyword>
<evidence type="ECO:0000256" key="8">
    <source>
        <dbReference type="PIRSR" id="PIRSR004682-1"/>
    </source>
</evidence>
<feature type="binding site" evidence="10">
    <location>
        <position position="101"/>
    </location>
    <ligand>
        <name>Zn(2+)</name>
        <dbReference type="ChEBI" id="CHEBI:29105"/>
    </ligand>
</feature>
<evidence type="ECO:0000313" key="12">
    <source>
        <dbReference type="Proteomes" id="UP000242687"/>
    </source>
</evidence>
<comment type="subcellular location">
    <subcellularLocation>
        <location evidence="1 7">Cytoplasm</location>
    </subcellularLocation>
</comment>
<dbReference type="InterPro" id="IPR006549">
    <property type="entry name" value="HAD-SF_hydro_IIIA"/>
</dbReference>
<dbReference type="Proteomes" id="UP000242687">
    <property type="component" value="Unassembled WGS sequence"/>
</dbReference>
<dbReference type="PANTHER" id="PTHR42891:SF1">
    <property type="entry name" value="D-GLYCERO-BETA-D-MANNO-HEPTOSE-1,7-BISPHOSPHATE 7-PHOSPHATASE"/>
    <property type="match status" value="1"/>
</dbReference>
<protein>
    <recommendedName>
        <fullName evidence="6 7">D,D-heptose 1,7-bisphosphate phosphatase</fullName>
        <ecNumber evidence="7">3.1.3.-</ecNumber>
    </recommendedName>
</protein>
<feature type="binding site" evidence="10">
    <location>
        <position position="111"/>
    </location>
    <ligand>
        <name>Zn(2+)</name>
        <dbReference type="ChEBI" id="CHEBI:29105"/>
    </ligand>
</feature>
<dbReference type="CDD" id="cd07503">
    <property type="entry name" value="HAD_HisB-N"/>
    <property type="match status" value="1"/>
</dbReference>
<dbReference type="InterPro" id="IPR023214">
    <property type="entry name" value="HAD_sf"/>
</dbReference>
<dbReference type="NCBIfam" id="TIGR01656">
    <property type="entry name" value="Histidinol-ppas"/>
    <property type="match status" value="1"/>
</dbReference>
<dbReference type="Gene3D" id="3.40.50.1000">
    <property type="entry name" value="HAD superfamily/HAD-like"/>
    <property type="match status" value="1"/>
</dbReference>
<dbReference type="NCBIfam" id="TIGR01662">
    <property type="entry name" value="HAD-SF-IIIA"/>
    <property type="match status" value="1"/>
</dbReference>
<dbReference type="PIRSF" id="PIRSF004682">
    <property type="entry name" value="GmhB"/>
    <property type="match status" value="1"/>
</dbReference>
<comment type="caution">
    <text evidence="11">The sequence shown here is derived from an EMBL/GenBank/DDBJ whole genome shotgun (WGS) entry which is preliminary data.</text>
</comment>
<evidence type="ECO:0000256" key="2">
    <source>
        <dbReference type="ARBA" id="ARBA00022490"/>
    </source>
</evidence>
<proteinExistence type="inferred from homology"/>
<evidence type="ECO:0000256" key="4">
    <source>
        <dbReference type="ARBA" id="ARBA00022801"/>
    </source>
</evidence>
<evidence type="ECO:0000256" key="1">
    <source>
        <dbReference type="ARBA" id="ARBA00004496"/>
    </source>
</evidence>
<dbReference type="InterPro" id="IPR036412">
    <property type="entry name" value="HAD-like_sf"/>
</dbReference>
<feature type="binding site" evidence="10">
    <location>
        <position position="20"/>
    </location>
    <ligand>
        <name>Mg(2+)</name>
        <dbReference type="ChEBI" id="CHEBI:18420"/>
    </ligand>
</feature>
<dbReference type="SUPFAM" id="SSF56784">
    <property type="entry name" value="HAD-like"/>
    <property type="match status" value="1"/>
</dbReference>
<feature type="binding site" evidence="10">
    <location>
        <position position="103"/>
    </location>
    <ligand>
        <name>Zn(2+)</name>
        <dbReference type="ChEBI" id="CHEBI:29105"/>
    </ligand>
</feature>
<sequence>MLTLQKFDAMIEKNKAVFLDRDGVLNRELGDYIRRIEDFEVLDNFAALKALQDRGYLLIVATNQGGLAKGWYTEDELAKMHQKLRDDYRAYGVEFTDFFYCPHHPDFTGDCDCRKPKPGLLVKGIEKYNIDPARSYFIGDRERDVVAGTAAGVKGILINSDQPISTVLDLID</sequence>
<comment type="similarity">
    <text evidence="7">Belongs to the gmhB family.</text>
</comment>
<reference evidence="11 12" key="1">
    <citation type="submission" date="2017-11" db="EMBL/GenBank/DDBJ databases">
        <title>Genomic Encyclopedia of Archaeal and Bacterial Type Strains, Phase II (KMG-II): From Individual Species to Whole Genera.</title>
        <authorList>
            <person name="Goeker M."/>
        </authorList>
    </citation>
    <scope>NUCLEOTIDE SEQUENCE [LARGE SCALE GENOMIC DNA]</scope>
    <source>
        <strain evidence="11 12">DSM 28175</strain>
    </source>
</reference>
<feature type="binding site" evidence="10">
    <location>
        <position position="113"/>
    </location>
    <ligand>
        <name>Zn(2+)</name>
        <dbReference type="ChEBI" id="CHEBI:29105"/>
    </ligand>
</feature>
<feature type="binding site" evidence="10">
    <location>
        <position position="140"/>
    </location>
    <ligand>
        <name>Mg(2+)</name>
        <dbReference type="ChEBI" id="CHEBI:18420"/>
    </ligand>
</feature>
<feature type="site" description="Stabilizes the phosphoryl group" evidence="9">
    <location>
        <position position="115"/>
    </location>
</feature>